<proteinExistence type="predicted"/>
<dbReference type="PANTHER" id="PTHR46586:SF2">
    <property type="entry name" value="SWIM-TYPE DOMAIN-CONTAINING PROTEIN"/>
    <property type="match status" value="1"/>
</dbReference>
<organism evidence="1 2">
    <name type="scientific">Phytophthora sojae (strain P6497)</name>
    <name type="common">Soybean stem and root rot agent</name>
    <name type="synonym">Phytophthora megasperma f. sp. glycines</name>
    <dbReference type="NCBI Taxonomy" id="1094619"/>
    <lineage>
        <taxon>Eukaryota</taxon>
        <taxon>Sar</taxon>
        <taxon>Stramenopiles</taxon>
        <taxon>Oomycota</taxon>
        <taxon>Peronosporomycetes</taxon>
        <taxon>Peronosporales</taxon>
        <taxon>Peronosporaceae</taxon>
        <taxon>Phytophthora</taxon>
    </lineage>
</organism>
<dbReference type="PANTHER" id="PTHR46586">
    <property type="entry name" value="ANKYRIN REPEAT-CONTAINING PROTEIN"/>
    <property type="match status" value="1"/>
</dbReference>
<evidence type="ECO:0000313" key="1">
    <source>
        <dbReference type="EMBL" id="EGZ05583.1"/>
    </source>
</evidence>
<dbReference type="InParanoid" id="G5AG71"/>
<dbReference type="SMR" id="G5AG71"/>
<accession>G5AG71</accession>
<dbReference type="Gene3D" id="1.25.40.20">
    <property type="entry name" value="Ankyrin repeat-containing domain"/>
    <property type="match status" value="1"/>
</dbReference>
<reference evidence="1 2" key="1">
    <citation type="journal article" date="2006" name="Science">
        <title>Phytophthora genome sequences uncover evolutionary origins and mechanisms of pathogenesis.</title>
        <authorList>
            <person name="Tyler B.M."/>
            <person name="Tripathy S."/>
            <person name="Zhang X."/>
            <person name="Dehal P."/>
            <person name="Jiang R.H."/>
            <person name="Aerts A."/>
            <person name="Arredondo F.D."/>
            <person name="Baxter L."/>
            <person name="Bensasson D."/>
            <person name="Beynon J.L."/>
            <person name="Chapman J."/>
            <person name="Damasceno C.M."/>
            <person name="Dorrance A.E."/>
            <person name="Dou D."/>
            <person name="Dickerman A.W."/>
            <person name="Dubchak I.L."/>
            <person name="Garbelotto M."/>
            <person name="Gijzen M."/>
            <person name="Gordon S.G."/>
            <person name="Govers F."/>
            <person name="Grunwald N.J."/>
            <person name="Huang W."/>
            <person name="Ivors K.L."/>
            <person name="Jones R.W."/>
            <person name="Kamoun S."/>
            <person name="Krampis K."/>
            <person name="Lamour K.H."/>
            <person name="Lee M.K."/>
            <person name="McDonald W.H."/>
            <person name="Medina M."/>
            <person name="Meijer H.J."/>
            <person name="Nordberg E.K."/>
            <person name="Maclean D.J."/>
            <person name="Ospina-Giraldo M.D."/>
            <person name="Morris P.F."/>
            <person name="Phuntumart V."/>
            <person name="Putnam N.H."/>
            <person name="Rash S."/>
            <person name="Rose J.K."/>
            <person name="Sakihama Y."/>
            <person name="Salamov A.A."/>
            <person name="Savidor A."/>
            <person name="Scheuring C.F."/>
            <person name="Smith B.M."/>
            <person name="Sobral B.W."/>
            <person name="Terry A."/>
            <person name="Torto-Alalibo T.A."/>
            <person name="Win J."/>
            <person name="Xu Z."/>
            <person name="Zhang H."/>
            <person name="Grigoriev I.V."/>
            <person name="Rokhsar D.S."/>
            <person name="Boore J.L."/>
        </authorList>
    </citation>
    <scope>NUCLEOTIDE SEQUENCE [LARGE SCALE GENOMIC DNA]</scope>
    <source>
        <strain evidence="1 2">P6497</strain>
    </source>
</reference>
<keyword evidence="2" id="KW-1185">Reference proteome</keyword>
<dbReference type="Proteomes" id="UP000002640">
    <property type="component" value="Unassembled WGS sequence"/>
</dbReference>
<dbReference type="EMBL" id="JH159166">
    <property type="protein sequence ID" value="EGZ05583.1"/>
    <property type="molecule type" value="Genomic_DNA"/>
</dbReference>
<dbReference type="KEGG" id="psoj:PHYSODRAFT_307816"/>
<dbReference type="RefSeq" id="XP_009539114.1">
    <property type="nucleotide sequence ID" value="XM_009540819.1"/>
</dbReference>
<protein>
    <submittedName>
        <fullName evidence="1">Uncharacterized protein</fullName>
    </submittedName>
</protein>
<dbReference type="InterPro" id="IPR052050">
    <property type="entry name" value="SecEffector_AnkRepeat"/>
</dbReference>
<name>G5AG71_PHYSP</name>
<evidence type="ECO:0000313" key="2">
    <source>
        <dbReference type="Proteomes" id="UP000002640"/>
    </source>
</evidence>
<dbReference type="AlphaFoldDB" id="G5AG71"/>
<dbReference type="InterPro" id="IPR036770">
    <property type="entry name" value="Ankyrin_rpt-contain_sf"/>
</dbReference>
<gene>
    <name evidence="1" type="ORF">PHYSODRAFT_307816</name>
</gene>
<dbReference type="GeneID" id="20642950"/>
<sequence>MIKWLMDHFPCGQTAVEVDEAAAAGGHLNVLEFLLALDGKESTGGSVQSGQQVDSERDAGGRVCWGGRSVKDALSKKQYAAVQWLCERGLHTQEDQEIATRVDRALRLEDADLVDFLLHGGQAQEDPTPERVDAILQFAADPDCAVHAFPAVMKLQSASLMQKMVQLHSTLPKDHKAWLNVWKSALNESCRRGDLNIFKWQMEHWLGREACSVLLRYPDFVDLMSAAARGGHVEVMEYLHRIGLKELPENMIAGALLRRGRSQARDDADECSVASE</sequence>